<dbReference type="PROSITE" id="PS51257">
    <property type="entry name" value="PROKAR_LIPOPROTEIN"/>
    <property type="match status" value="1"/>
</dbReference>
<feature type="domain" description="SCP" evidence="2">
    <location>
        <begin position="2351"/>
        <end position="2514"/>
    </location>
</feature>
<feature type="compositionally biased region" description="Low complexity" evidence="1">
    <location>
        <begin position="766"/>
        <end position="783"/>
    </location>
</feature>
<feature type="compositionally biased region" description="Low complexity" evidence="1">
    <location>
        <begin position="1744"/>
        <end position="1760"/>
    </location>
</feature>
<name>A0AA36GM24_CYLNA</name>
<feature type="region of interest" description="Disordered" evidence="1">
    <location>
        <begin position="766"/>
        <end position="790"/>
    </location>
</feature>
<gene>
    <name evidence="3" type="ORF">CYNAS_LOCUS6522</name>
</gene>
<feature type="region of interest" description="Disordered" evidence="1">
    <location>
        <begin position="524"/>
        <end position="554"/>
    </location>
</feature>
<feature type="region of interest" description="Disordered" evidence="1">
    <location>
        <begin position="2253"/>
        <end position="2348"/>
    </location>
</feature>
<feature type="compositionally biased region" description="Low complexity" evidence="1">
    <location>
        <begin position="1496"/>
        <end position="1518"/>
    </location>
</feature>
<feature type="compositionally biased region" description="Low complexity" evidence="1">
    <location>
        <begin position="1010"/>
        <end position="1032"/>
    </location>
</feature>
<dbReference type="Gene3D" id="3.40.33.10">
    <property type="entry name" value="CAP"/>
    <property type="match status" value="10"/>
</dbReference>
<evidence type="ECO:0000259" key="2">
    <source>
        <dbReference type="SMART" id="SM00198"/>
    </source>
</evidence>
<feature type="region of interest" description="Disordered" evidence="1">
    <location>
        <begin position="1496"/>
        <end position="1526"/>
    </location>
</feature>
<feature type="compositionally biased region" description="Low complexity" evidence="1">
    <location>
        <begin position="524"/>
        <end position="546"/>
    </location>
</feature>
<dbReference type="InterPro" id="IPR014044">
    <property type="entry name" value="CAP_dom"/>
</dbReference>
<dbReference type="Pfam" id="PF00188">
    <property type="entry name" value="CAP"/>
    <property type="match status" value="1"/>
</dbReference>
<evidence type="ECO:0000313" key="3">
    <source>
        <dbReference type="EMBL" id="CAJ0594539.1"/>
    </source>
</evidence>
<reference evidence="3" key="1">
    <citation type="submission" date="2023-07" db="EMBL/GenBank/DDBJ databases">
        <authorList>
            <consortium name="CYATHOMIX"/>
        </authorList>
    </citation>
    <scope>NUCLEOTIDE SEQUENCE</scope>
    <source>
        <strain evidence="3">N/A</strain>
    </source>
</reference>
<feature type="region of interest" description="Disordered" evidence="1">
    <location>
        <begin position="1960"/>
        <end position="2075"/>
    </location>
</feature>
<evidence type="ECO:0000313" key="4">
    <source>
        <dbReference type="Proteomes" id="UP001176961"/>
    </source>
</evidence>
<dbReference type="EMBL" id="CATQJL010000112">
    <property type="protein sequence ID" value="CAJ0594539.1"/>
    <property type="molecule type" value="Genomic_DNA"/>
</dbReference>
<feature type="compositionally biased region" description="Low complexity" evidence="1">
    <location>
        <begin position="2254"/>
        <end position="2286"/>
    </location>
</feature>
<dbReference type="InterPro" id="IPR001283">
    <property type="entry name" value="CRISP-related"/>
</dbReference>
<evidence type="ECO:0000256" key="1">
    <source>
        <dbReference type="SAM" id="MobiDB-lite"/>
    </source>
</evidence>
<dbReference type="Proteomes" id="UP001176961">
    <property type="component" value="Unassembled WGS sequence"/>
</dbReference>
<comment type="caution">
    <text evidence="3">The sequence shown here is derived from an EMBL/GenBank/DDBJ whole genome shotgun (WGS) entry which is preliminary data.</text>
</comment>
<dbReference type="CDD" id="cd05380">
    <property type="entry name" value="CAP_euk"/>
    <property type="match status" value="1"/>
</dbReference>
<feature type="region of interest" description="Disordered" evidence="1">
    <location>
        <begin position="1252"/>
        <end position="1276"/>
    </location>
</feature>
<feature type="compositionally biased region" description="Low complexity" evidence="1">
    <location>
        <begin position="1252"/>
        <end position="1269"/>
    </location>
</feature>
<sequence>MRNTRKDEQDTARRTRDYADFDKSLLWWLLLLSGCSSQIHARLYAINTDCPEKDEDIYGAVFLHNVIRQIVSRQGFAWTEPGGERNEQETVKYNKVGSGSVFRLCYDSQNANLAAAAINEDDCKVNEELGNVWHKAINSMTLRVINTEEGGLKYGYHDAIEKWLDTADLPLSDATFKLKSAQPFANMVYYKNLKMGCAHKICKNSENKIAIACVYGEIPQLNEPLYIGDSTTKGCTDHKTCKAVVRKSQCDTEEGSPTFGLCLAVEDSVETTTAATSFTTKPLSTSTATRPASSSTTECPEKNDDTYGAVRLHNDIRQGVARRSFAYPEMEGKGEEEGETAEYNKIGSRSMFRLCYDSGNANLAAIAINEDDCKVNKEIGNVWHKAINSMTLRVINTEEEGLKHGYQDAIGEWRDTADLPRDAIYRLESAKPFANMVYYKNLKVGCAHKICKNSENKIAIACVYGEIPQLNEPLYIGDSTTKGCTDHRTCKAVVPKSQCDTEEGSPTLGLCLTVEDLAKTTTAATSLTTKPSSTSATTRPASSSTTECPEKDDDTYGAVRLHNDIRQGVARRSFAYPEPEGKGGEEGIQQCYDSQNANLAAAAINEDDCKVNEELGNVWHKAINSMTLRVINTEEGGLKYGYHDAIEKWLDTADLPLSDATFKLKSAQPFANMVYYKNLKMGCAHKICKNSENKIAIACVYGEIPQLNEPLYIGDSTTKGCTDHKTCKAVVRKSQCDTEEGSPTFGLCLAVEDSVETTTAATSFTTKPLSTSTATRPASSSTTECPEKNDDTYGAVRLHNDIRQGVARRSFAYPEMEGKGEEEGETAEYNKIGSRSMFRLCYDSGNANLAAIAINEDDCKVNKEIGNVWHKAINSMTLRVINTEEEGLKHGYQDAIGEWRDTADLPRDAIYRLESAKPFANMVYYKNLKVGCAHKICKNSENKIAIACVYGEIPQLNEPLYIGDSTTKGCTDHRTCKAVVPKSQCDTEEGSPTLGLCLTVEDLAKTTTAATSLTTKPSSTSATTRPASSSTTECPEKDDDTYGAVRLHNDIRQGVARRSFAYPEPEGKGGEEGIQQCYDSQNANLAAAAINEDDCKVNEELGNVWHKAINSMTLRVINTEEGGLKYGYHDAIEKWLDTADLPLSDATFKLKSAQPFANMVYYKNLKMGCAHKICKNSENKIAIACVYGEIPQLNEPLYIGDSTTKGCTDHKTCKAVVRKSQCDTEEGSPTFGLCLAVEDSVETTTAATSFTTKPLSTSTATRPASSSTTECPEKNDDTYGAVRLHNDIRQGVARRSFAYPEMEGKGEEEGETAEYNKIGSRSMFRLCYDSGNANLAAIAINEDDCKVNKEIGNVWHKAINSMTLRVINTEEEGLKHGYQDAIGEWRDTADLPRDAIYRLESAKPFANMVYYKNLKVGCAHKICKNSENKIAIACVYGEIPQLNEPLYIGDSTTKGCTDHRTCKAVVPKSQCDTEEGSPTLGLCLTVEDLAKTTTAATSLTTKPSSTSATTRPASSSTTECPEKDDDTYGAVRLHNDIRQGVARRSFAYPEPEGKGGEEGETVEYNKIGSRSVFRLCYDSENANLAAVAINEDDCKVNEEIGNVWHKAINSITLRVINTKEEGLKYGYHDAIEKWLDTADLPLSDAIYRLESAKPFANMVYYKNLKVGCAHKICKNSENKIAIACVYGEIPQLNELLYIEDSTTKGCIDHKNCKAVLPKSQCDTEEGSPTLGLCLTVEDLAGTTTAATTSTGTRPASGSTTECPEKDDDTYGAVRLHNDIRQGVARRSFAYPETEGKGEEEGETVEYNKIGSRSMFRLCYDSENANLAAVAINEDDCKVNEEIENVWHKAINSITLRVINTKEEGLKYGYHDAIEKWLDTADLPLSDAIYRLESAKPFANMVYYKNLKVGCAHKICKNSENKIAIACVYGEIPHFNEPLYIEDSTMKGCTDHRTCKAVVPKSQCDTEEGSPTLGLCLTAEDSVARTSTTTRPSSSPTTEPPSTSTRTGPASSPTTEPPSPSTTTRPASSSTTECPEKDNDTYGAVRLHNDIRQGVARRSFAYPEPEEKGGEEGETVEYNKIGSRSMFRLCYDSGNANLAAVAINEDDCKVNEGLGHLWNKAINSMTLRVIDTEEEGLKHGYQDAIGEWRDTAGLPLSDAKYENESAKPFANMVYYKNLKVGCAHKICKNSENKIAIACVYGEIPHFNEPLYIEESTTKGCTDHKTCKAVLPKSECDTVELSPTLGLCLAEGSVATTTTTEPARTSTTTRPASSPTTEPPSTSTTTRPSPSPTTEPPTTSTTTRPSTSPTTEPPTTSTTTQPPSSSSTSMPTTSSSPSTSTTTKGWSGCMTDYTRNQVVSTINEYRSSLAKGQVQNGPVSKRKGKCPPARNMYKMRYDQELENEAQKYASTCPAKPGSALNTRAFRGESIAVIKDTTISCENVLANALHDWWNEITKLAINDAFKYTQVLEHSRDAPTNFTQMAWAISYKVGCGVGQCPYGNLVVCRYYVRGNIYSRYIYRIGPTCTWCKRGCDNGLCIAPN</sequence>
<keyword evidence="4" id="KW-1185">Reference proteome</keyword>
<feature type="compositionally biased region" description="Low complexity" evidence="1">
    <location>
        <begin position="280"/>
        <end position="297"/>
    </location>
</feature>
<feature type="compositionally biased region" description="Low complexity" evidence="1">
    <location>
        <begin position="2294"/>
        <end position="2341"/>
    </location>
</feature>
<dbReference type="PANTHER" id="PTHR10334">
    <property type="entry name" value="CYSTEINE-RICH SECRETORY PROTEIN-RELATED"/>
    <property type="match status" value="1"/>
</dbReference>
<dbReference type="InterPro" id="IPR035940">
    <property type="entry name" value="CAP_sf"/>
</dbReference>
<feature type="region of interest" description="Disordered" evidence="1">
    <location>
        <begin position="280"/>
        <end position="304"/>
    </location>
</feature>
<dbReference type="SUPFAM" id="SSF55797">
    <property type="entry name" value="PR-1-like"/>
    <property type="match status" value="10"/>
</dbReference>
<accession>A0AA36GM24</accession>
<proteinExistence type="predicted"/>
<organism evidence="3 4">
    <name type="scientific">Cylicocyclus nassatus</name>
    <name type="common">Nematode worm</name>
    <dbReference type="NCBI Taxonomy" id="53992"/>
    <lineage>
        <taxon>Eukaryota</taxon>
        <taxon>Metazoa</taxon>
        <taxon>Ecdysozoa</taxon>
        <taxon>Nematoda</taxon>
        <taxon>Chromadorea</taxon>
        <taxon>Rhabditida</taxon>
        <taxon>Rhabditina</taxon>
        <taxon>Rhabditomorpha</taxon>
        <taxon>Strongyloidea</taxon>
        <taxon>Strongylidae</taxon>
        <taxon>Cylicocyclus</taxon>
    </lineage>
</organism>
<feature type="compositionally biased region" description="Low complexity" evidence="1">
    <location>
        <begin position="2020"/>
        <end position="2032"/>
    </location>
</feature>
<feature type="region of interest" description="Disordered" evidence="1">
    <location>
        <begin position="1010"/>
        <end position="1040"/>
    </location>
</feature>
<protein>
    <recommendedName>
        <fullName evidence="2">SCP domain-containing protein</fullName>
    </recommendedName>
</protein>
<feature type="region of interest" description="Disordered" evidence="1">
    <location>
        <begin position="1744"/>
        <end position="1767"/>
    </location>
</feature>
<dbReference type="SMART" id="SM00198">
    <property type="entry name" value="SCP"/>
    <property type="match status" value="1"/>
</dbReference>
<feature type="compositionally biased region" description="Low complexity" evidence="1">
    <location>
        <begin position="1984"/>
        <end position="2013"/>
    </location>
</feature>